<keyword evidence="2" id="KW-1185">Reference proteome</keyword>
<comment type="caution">
    <text evidence="1">The sequence shown here is derived from an EMBL/GenBank/DDBJ whole genome shotgun (WGS) entry which is preliminary data.</text>
</comment>
<evidence type="ECO:0000313" key="1">
    <source>
        <dbReference type="EMBL" id="GEO33285.1"/>
    </source>
</evidence>
<dbReference type="OrthoDB" id="9027184at2"/>
<sequence length="651" mass="70550">MVLPAPDLDDRRFQELVDDAKRMVQQRCPQWTDHNVSDPGVTLIETFAFMVDELFYRLNRVPDRLYVTFLDLLGVTLHPPVAATTDVVLWLSAPQPDPVVVPVRAEVSTLRTEQDEAIVFATETELVIPPRRLAHVLTQAAGADPQRRDDAVAARVEFPAFAPAPQVDDAVLFGLDGAAPSCVVAVRLECEVHGVGVDPTHPPLVWEARDGTGWRRCEVEHDGTGGLNRPGDVLLHVPAGHTETTVGRLAAGWLRCRVVDPPHQYPPYRSSPIVSSAAAFTVGGTVTAVHAATLTDEVLGVSEGVPGQSFLLERHPVVPSGSPFVVEVADETGWTEWTEVDSFAGSSDGDRVVRLDRSTGEVTFPPALRQPDGSLRLFGAVPAKGAPLRVPEYRTGGGPAGNVAARSLVVLRTTVPFVDRVENRRAAHGGVDGETIDEAKERGPLALRTRDRAVTAEDYEQLARRAAPGIARVRCVPARTPEEALGVRVLVVPDAAPAPDDGHRGFEDLIPPDEALAAIATHLDERRPVGARVLVEPPFYQGVTVVAELTARHRFSLERLRTDAIAAVNRYLDPITGGPDGIGWPFGRPVQAGELYAVLQRLRGTEMVDEVQLYPADPRSGRRGEPTQRIELDPHALVFSFDPHVRVRAGA</sequence>
<name>A0A512DA07_9CELL</name>
<dbReference type="EMBL" id="BJYY01000006">
    <property type="protein sequence ID" value="GEO33285.1"/>
    <property type="molecule type" value="Genomic_DNA"/>
</dbReference>
<protein>
    <submittedName>
        <fullName evidence="1">Putative baseplate assembly protein</fullName>
    </submittedName>
</protein>
<dbReference type="AlphaFoldDB" id="A0A512DA07"/>
<reference evidence="1 2" key="1">
    <citation type="submission" date="2019-07" db="EMBL/GenBank/DDBJ databases">
        <title>Whole genome shotgun sequence of Cellulomonas aerilata NBRC 106308.</title>
        <authorList>
            <person name="Hosoyama A."/>
            <person name="Uohara A."/>
            <person name="Ohji S."/>
            <person name="Ichikawa N."/>
        </authorList>
    </citation>
    <scope>NUCLEOTIDE SEQUENCE [LARGE SCALE GENOMIC DNA]</scope>
    <source>
        <strain evidence="1 2">NBRC 106308</strain>
    </source>
</reference>
<dbReference type="InterPro" id="IPR011749">
    <property type="entry name" value="CHP02243"/>
</dbReference>
<organism evidence="1 2">
    <name type="scientific">Cellulomonas aerilata</name>
    <dbReference type="NCBI Taxonomy" id="515326"/>
    <lineage>
        <taxon>Bacteria</taxon>
        <taxon>Bacillati</taxon>
        <taxon>Actinomycetota</taxon>
        <taxon>Actinomycetes</taxon>
        <taxon>Micrococcales</taxon>
        <taxon>Cellulomonadaceae</taxon>
        <taxon>Cellulomonas</taxon>
    </lineage>
</organism>
<dbReference type="RefSeq" id="WP_146900932.1">
    <property type="nucleotide sequence ID" value="NZ_BAAARM010000002.1"/>
</dbReference>
<gene>
    <name evidence="1" type="ORF">CAE01nite_10100</name>
</gene>
<accession>A0A512DA07</accession>
<dbReference type="Proteomes" id="UP000321181">
    <property type="component" value="Unassembled WGS sequence"/>
</dbReference>
<proteinExistence type="predicted"/>
<dbReference type="NCBIfam" id="TIGR02243">
    <property type="entry name" value="putative baseplate assembly protein"/>
    <property type="match status" value="1"/>
</dbReference>
<evidence type="ECO:0000313" key="2">
    <source>
        <dbReference type="Proteomes" id="UP000321181"/>
    </source>
</evidence>